<sequence>MIVRGSLSVFGRYILLKRAVGGAMMKQQRKIHKTSALITALMFAAILCAGCGSQHKPDGTSSNNAFELKYGSCDMPSGWVKDKDDSTSDKPFFVPKGYDGNGVPDNISIEYGRNRYSKEQSQEFGNSILQQLGMQTRGQTVGQITASGTTTKHGDTMLVYKFSLSDRTCTQYYIVGDRSYVMVYETNFDGSSDCDEAAKQIADTFKWK</sequence>
<proteinExistence type="predicted"/>
<dbReference type="Proteomes" id="UP000022645">
    <property type="component" value="Unassembled WGS sequence"/>
</dbReference>
<name>X8IWH1_9FIRM</name>
<gene>
    <name evidence="1" type="ORF">HMPREF0581_0711</name>
</gene>
<dbReference type="EMBL" id="JALU01000005">
    <property type="protein sequence ID" value="EUC53386.1"/>
    <property type="molecule type" value="Genomic_DNA"/>
</dbReference>
<reference evidence="1 2" key="1">
    <citation type="submission" date="2014-01" db="EMBL/GenBank/DDBJ databases">
        <authorList>
            <person name="Durkin A.S."/>
            <person name="McCorrison J."/>
            <person name="Torralba M."/>
            <person name="Gillis M."/>
            <person name="Haft D.H."/>
            <person name="Methe B."/>
            <person name="Sutton G."/>
            <person name="Nelson K.E."/>
        </authorList>
    </citation>
    <scope>NUCLEOTIDE SEQUENCE [LARGE SCALE GENOMIC DNA]</scope>
    <source>
        <strain evidence="1 2">ATCC 33093</strain>
    </source>
</reference>
<protein>
    <submittedName>
        <fullName evidence="1">Uncharacterized protein</fullName>
    </submittedName>
</protein>
<evidence type="ECO:0000313" key="1">
    <source>
        <dbReference type="EMBL" id="EUC53386.1"/>
    </source>
</evidence>
<accession>X8IWH1</accession>
<organism evidence="1 2">
    <name type="scientific">Mogibacterium timidum ATCC 33093</name>
    <dbReference type="NCBI Taxonomy" id="1401079"/>
    <lineage>
        <taxon>Bacteria</taxon>
        <taxon>Bacillati</taxon>
        <taxon>Bacillota</taxon>
        <taxon>Clostridia</taxon>
        <taxon>Peptostreptococcales</taxon>
        <taxon>Anaerovoracaceae</taxon>
        <taxon>Mogibacterium</taxon>
    </lineage>
</organism>
<comment type="caution">
    <text evidence="1">The sequence shown here is derived from an EMBL/GenBank/DDBJ whole genome shotgun (WGS) entry which is preliminary data.</text>
</comment>
<evidence type="ECO:0000313" key="2">
    <source>
        <dbReference type="Proteomes" id="UP000022645"/>
    </source>
</evidence>
<dbReference type="AlphaFoldDB" id="X8IWH1"/>